<dbReference type="EMBL" id="CAAE01004341">
    <property type="protein sequence ID" value="CAF88293.1"/>
    <property type="molecule type" value="Genomic_DNA"/>
</dbReference>
<dbReference type="KEGG" id="tng:GSTEN00001543G001"/>
<dbReference type="OrthoDB" id="8947436at2759"/>
<feature type="non-terminal residue" evidence="1">
    <location>
        <position position="1"/>
    </location>
</feature>
<dbReference type="AlphaFoldDB" id="Q4TFN9"/>
<protein>
    <submittedName>
        <fullName evidence="1">(spotted green pufferfish) hypothetical protein</fullName>
    </submittedName>
</protein>
<dbReference type="Gene3D" id="2.30.30.850">
    <property type="match status" value="1"/>
</dbReference>
<reference evidence="1" key="1">
    <citation type="journal article" date="2004" name="Nature">
        <title>Genome duplication in the teleost fish Tetraodon nigroviridis reveals the early vertebrate proto-karyotype.</title>
        <authorList>
            <person name="Jaillon O."/>
            <person name="Aury J.-M."/>
            <person name="Brunet F."/>
            <person name="Petit J.-L."/>
            <person name="Stange-Thomann N."/>
            <person name="Mauceli E."/>
            <person name="Bouneau L."/>
            <person name="Fischer C."/>
            <person name="Ozouf-Costaz C."/>
            <person name="Bernot A."/>
            <person name="Nicaud S."/>
            <person name="Jaffe D."/>
            <person name="Fisher S."/>
            <person name="Lutfalla G."/>
            <person name="Dossat C."/>
            <person name="Segurens B."/>
            <person name="Dasilva C."/>
            <person name="Salanoubat M."/>
            <person name="Levy M."/>
            <person name="Boudet N."/>
            <person name="Castellano S."/>
            <person name="Anthouard V."/>
            <person name="Jubin C."/>
            <person name="Castelli V."/>
            <person name="Katinka M."/>
            <person name="Vacherie B."/>
            <person name="Biemont C."/>
            <person name="Skalli Z."/>
            <person name="Cattolico L."/>
            <person name="Poulain J."/>
            <person name="De Berardinis V."/>
            <person name="Cruaud C."/>
            <person name="Duprat S."/>
            <person name="Brottier P."/>
            <person name="Coutanceau J.-P."/>
            <person name="Gouzy J."/>
            <person name="Parra G."/>
            <person name="Lardier G."/>
            <person name="Chapple C."/>
            <person name="McKernan K.J."/>
            <person name="McEwan P."/>
            <person name="Bosak S."/>
            <person name="Kellis M."/>
            <person name="Volff J.-N."/>
            <person name="Guigo R."/>
            <person name="Zody M.C."/>
            <person name="Mesirov J."/>
            <person name="Lindblad-Toh K."/>
            <person name="Birren B."/>
            <person name="Nusbaum C."/>
            <person name="Kahn D."/>
            <person name="Robinson-Rechavi M."/>
            <person name="Laudet V."/>
            <person name="Schachter V."/>
            <person name="Quetier F."/>
            <person name="Saurin W."/>
            <person name="Scarpelli C."/>
            <person name="Wincker P."/>
            <person name="Lander E.S."/>
            <person name="Weissenbach J."/>
            <person name="Roest Crollius H."/>
        </authorList>
    </citation>
    <scope>NUCLEOTIDE SEQUENCE [LARGE SCALE GENOMIC DNA]</scope>
</reference>
<comment type="caution">
    <text evidence="1">The sequence shown here is derived from an EMBL/GenBank/DDBJ whole genome shotgun (WGS) entry which is preliminary data.</text>
</comment>
<organism evidence="1">
    <name type="scientific">Tetraodon nigroviridis</name>
    <name type="common">Spotted green pufferfish</name>
    <name type="synonym">Chelonodon nigroviridis</name>
    <dbReference type="NCBI Taxonomy" id="99883"/>
    <lineage>
        <taxon>Eukaryota</taxon>
        <taxon>Metazoa</taxon>
        <taxon>Chordata</taxon>
        <taxon>Craniata</taxon>
        <taxon>Vertebrata</taxon>
        <taxon>Euteleostomi</taxon>
        <taxon>Actinopterygii</taxon>
        <taxon>Neopterygii</taxon>
        <taxon>Teleostei</taxon>
        <taxon>Neoteleostei</taxon>
        <taxon>Acanthomorphata</taxon>
        <taxon>Eupercaria</taxon>
        <taxon>Tetraodontiformes</taxon>
        <taxon>Tetradontoidea</taxon>
        <taxon>Tetraodontidae</taxon>
        <taxon>Tetraodon</taxon>
    </lineage>
</organism>
<name>Q4TFN9_TETNG</name>
<sequence length="147" mass="16655">YDYEEVQEALWFEGHPSETRVPDVHNCGDALWQHQGSPEDPDCLQVHDSDQIGCPVDPDQIKGQTSTEGVELHLPLQRVQELPPPPSEPLHDLRPGDWIMVKKLNNGRKKRLIWDGPHQVLQSSNSGVMIAEGATWLDTSEFKRAFE</sequence>
<evidence type="ECO:0000313" key="1">
    <source>
        <dbReference type="EMBL" id="CAF88293.1"/>
    </source>
</evidence>
<gene>
    <name evidence="1" type="ORF">GSTENG00001543001</name>
</gene>
<proteinExistence type="predicted"/>
<reference evidence="1" key="2">
    <citation type="submission" date="2004-02" db="EMBL/GenBank/DDBJ databases">
        <authorList>
            <consortium name="Genoscope"/>
            <consortium name="Whitehead Institute Centre for Genome Research"/>
        </authorList>
    </citation>
    <scope>NUCLEOTIDE SEQUENCE</scope>
</reference>
<accession>Q4TFN9</accession>